<gene>
    <name evidence="1" type="ORF">H9847_02480</name>
</gene>
<reference evidence="1" key="1">
    <citation type="journal article" date="2021" name="PeerJ">
        <title>Extensive microbial diversity within the chicken gut microbiome revealed by metagenomics and culture.</title>
        <authorList>
            <person name="Gilroy R."/>
            <person name="Ravi A."/>
            <person name="Getino M."/>
            <person name="Pursley I."/>
            <person name="Horton D.L."/>
            <person name="Alikhan N.F."/>
            <person name="Baker D."/>
            <person name="Gharbi K."/>
            <person name="Hall N."/>
            <person name="Watson M."/>
            <person name="Adriaenssens E.M."/>
            <person name="Foster-Nyarko E."/>
            <person name="Jarju S."/>
            <person name="Secka A."/>
            <person name="Antonio M."/>
            <person name="Oren A."/>
            <person name="Chaudhuri R.R."/>
            <person name="La Ragione R."/>
            <person name="Hildebrand F."/>
            <person name="Pallen M.J."/>
        </authorList>
    </citation>
    <scope>NUCLEOTIDE SEQUENCE</scope>
    <source>
        <strain evidence="1">378</strain>
    </source>
</reference>
<organism evidence="1 2">
    <name type="scientific">Candidatus Anaerobiospirillum pullicola</name>
    <dbReference type="NCBI Taxonomy" id="2838451"/>
    <lineage>
        <taxon>Bacteria</taxon>
        <taxon>Pseudomonadati</taxon>
        <taxon>Pseudomonadota</taxon>
        <taxon>Gammaproteobacteria</taxon>
        <taxon>Aeromonadales</taxon>
        <taxon>Succinivibrionaceae</taxon>
        <taxon>Anaerobiospirillum</taxon>
    </lineage>
</organism>
<evidence type="ECO:0000313" key="1">
    <source>
        <dbReference type="EMBL" id="MBU3843726.1"/>
    </source>
</evidence>
<dbReference type="Proteomes" id="UP000733611">
    <property type="component" value="Unassembled WGS sequence"/>
</dbReference>
<evidence type="ECO:0000313" key="2">
    <source>
        <dbReference type="Proteomes" id="UP000733611"/>
    </source>
</evidence>
<accession>A0A948TEX0</accession>
<reference evidence="1" key="2">
    <citation type="submission" date="2021-04" db="EMBL/GenBank/DDBJ databases">
        <authorList>
            <person name="Gilroy R."/>
        </authorList>
    </citation>
    <scope>NUCLEOTIDE SEQUENCE</scope>
    <source>
        <strain evidence="1">378</strain>
    </source>
</reference>
<comment type="caution">
    <text evidence="1">The sequence shown here is derived from an EMBL/GenBank/DDBJ whole genome shotgun (WGS) entry which is preliminary data.</text>
</comment>
<protein>
    <recommendedName>
        <fullName evidence="3">Bbp37</fullName>
    </recommendedName>
</protein>
<proteinExistence type="predicted"/>
<dbReference type="AlphaFoldDB" id="A0A948TEX0"/>
<evidence type="ECO:0008006" key="3">
    <source>
        <dbReference type="Google" id="ProtNLM"/>
    </source>
</evidence>
<dbReference type="EMBL" id="JAHLFE010000044">
    <property type="protein sequence ID" value="MBU3843726.1"/>
    <property type="molecule type" value="Genomic_DNA"/>
</dbReference>
<name>A0A948TEX0_9GAMM</name>
<sequence>MYKREFTPERIESLKPQEIFVFGSNLGGYHGGGAAAIALRKFGAIWGQGVGLQGQSYAIPTMQGGVETIKPYVDEFIAFATEHPELKFYVTRIGCGIAGFRDEEIAPLFAAALERPQVILPESFVQLLEQNK</sequence>